<dbReference type="GeneTree" id="ENSGT00390000016589"/>
<accession>H3B9R1</accession>
<proteinExistence type="predicted"/>
<organism evidence="9 10">
    <name type="scientific">Latimeria chalumnae</name>
    <name type="common">Coelacanth</name>
    <dbReference type="NCBI Taxonomy" id="7897"/>
    <lineage>
        <taxon>Eukaryota</taxon>
        <taxon>Metazoa</taxon>
        <taxon>Chordata</taxon>
        <taxon>Craniata</taxon>
        <taxon>Vertebrata</taxon>
        <taxon>Euteleostomi</taxon>
        <taxon>Coelacanthiformes</taxon>
        <taxon>Coelacanthidae</taxon>
        <taxon>Latimeria</taxon>
    </lineage>
</organism>
<dbReference type="GO" id="GO:0005634">
    <property type="term" value="C:nucleus"/>
    <property type="evidence" value="ECO:0007669"/>
    <property type="project" value="TreeGrafter"/>
</dbReference>
<dbReference type="InterPro" id="IPR004827">
    <property type="entry name" value="bZIP"/>
</dbReference>
<reference evidence="9" key="3">
    <citation type="submission" date="2025-09" db="UniProtKB">
        <authorList>
            <consortium name="Ensembl"/>
        </authorList>
    </citation>
    <scope>IDENTIFICATION</scope>
</reference>
<evidence type="ECO:0000256" key="6">
    <source>
        <dbReference type="ARBA" id="ARBA00040165"/>
    </source>
</evidence>
<evidence type="ECO:0000256" key="3">
    <source>
        <dbReference type="ARBA" id="ARBA00023125"/>
    </source>
</evidence>
<dbReference type="CTD" id="58487"/>
<dbReference type="SUPFAM" id="SSF57959">
    <property type="entry name" value="Leucine zipper domain"/>
    <property type="match status" value="1"/>
</dbReference>
<evidence type="ECO:0000256" key="5">
    <source>
        <dbReference type="ARBA" id="ARBA00023242"/>
    </source>
</evidence>
<evidence type="ECO:0000256" key="4">
    <source>
        <dbReference type="ARBA" id="ARBA00023163"/>
    </source>
</evidence>
<keyword evidence="2" id="KW-0805">Transcription regulation</keyword>
<dbReference type="InterPro" id="IPR052470">
    <property type="entry name" value="ER_Stress-Reg_TF"/>
</dbReference>
<dbReference type="eggNOG" id="ENOG502RYHQ">
    <property type="taxonomic scope" value="Eukaryota"/>
</dbReference>
<dbReference type="FunFam" id="1.20.5.170:FF:000125">
    <property type="entry name" value="LAS1-like, ribosome biogenesis factor"/>
    <property type="match status" value="1"/>
</dbReference>
<evidence type="ECO:0000259" key="8">
    <source>
        <dbReference type="PROSITE" id="PS50217"/>
    </source>
</evidence>
<reference evidence="9" key="2">
    <citation type="submission" date="2025-08" db="UniProtKB">
        <authorList>
            <consortium name="Ensembl"/>
        </authorList>
    </citation>
    <scope>IDENTIFICATION</scope>
</reference>
<evidence type="ECO:0000256" key="2">
    <source>
        <dbReference type="ARBA" id="ARBA00023015"/>
    </source>
</evidence>
<dbReference type="AlphaFoldDB" id="H3B9R1"/>
<dbReference type="CDD" id="cd14706">
    <property type="entry name" value="bZIP_CREBZF"/>
    <property type="match status" value="1"/>
</dbReference>
<dbReference type="Proteomes" id="UP000008672">
    <property type="component" value="Unassembled WGS sequence"/>
</dbReference>
<dbReference type="OrthoDB" id="6606299at2759"/>
<evidence type="ECO:0000313" key="9">
    <source>
        <dbReference type="Ensembl" id="ENSLACP00000018632.1"/>
    </source>
</evidence>
<dbReference type="Bgee" id="ENSLACG00000016406">
    <property type="expression patterns" value="Expressed in muscle tissue and 6 other cell types or tissues"/>
</dbReference>
<feature type="coiled-coil region" evidence="7">
    <location>
        <begin position="177"/>
        <end position="218"/>
    </location>
</feature>
<keyword evidence="5" id="KW-0539">Nucleus</keyword>
<dbReference type="GO" id="GO:0000981">
    <property type="term" value="F:DNA-binding transcription factor activity, RNA polymerase II-specific"/>
    <property type="evidence" value="ECO:0007669"/>
    <property type="project" value="TreeGrafter"/>
</dbReference>
<evidence type="ECO:0000256" key="7">
    <source>
        <dbReference type="SAM" id="Coils"/>
    </source>
</evidence>
<keyword evidence="3" id="KW-0238">DNA-binding</keyword>
<dbReference type="InterPro" id="IPR046347">
    <property type="entry name" value="bZIP_sf"/>
</dbReference>
<dbReference type="EMBL" id="AFYH01062806">
    <property type="status" value="NOT_ANNOTATED_CDS"/>
    <property type="molecule type" value="Genomic_DNA"/>
</dbReference>
<dbReference type="SMART" id="SM00338">
    <property type="entry name" value="BRLZ"/>
    <property type="match status" value="1"/>
</dbReference>
<dbReference type="RefSeq" id="XP_014343435.1">
    <property type="nucleotide sequence ID" value="XM_014487949.2"/>
</dbReference>
<evidence type="ECO:0000313" key="10">
    <source>
        <dbReference type="Proteomes" id="UP000008672"/>
    </source>
</evidence>
<keyword evidence="10" id="KW-1185">Reference proteome</keyword>
<dbReference type="STRING" id="7897.ENSLACP00000018632"/>
<dbReference type="Pfam" id="PF00170">
    <property type="entry name" value="bZIP_1"/>
    <property type="match status" value="1"/>
</dbReference>
<sequence length="300" mass="32897">MADQRVHAKKRQSGREEGSRAVRLEGICCPDLNREKLLHGPTPLSPLGGEVDILSDLDVGELLDFENFNWNTSLDHETGDRLGDGLDCFLENAVCANGIRGGSDSGLLHGPNFSGKLSEVLQNSVTCGNSRKYGCATLPENPSGKRSPQPSNEETLMKNNRNAIAARLNRLKKKEYITGLENKVSNLMTENQDLKQENKELNKRVEELEEETKYLKAVLANESVLAQLLNRLTGVNGVKLSSSLFGGSTESDHDYALPRKRSKVEGETTRGGVCLHVDKDLVSVEFCSKCAQSACSSFKM</sequence>
<dbReference type="InParanoid" id="H3B9R1"/>
<keyword evidence="7" id="KW-0175">Coiled coil</keyword>
<name>H3B9R1_LATCH</name>
<feature type="domain" description="BZIP" evidence="8">
    <location>
        <begin position="152"/>
        <end position="215"/>
    </location>
</feature>
<dbReference type="PROSITE" id="PS50217">
    <property type="entry name" value="BZIP"/>
    <property type="match status" value="1"/>
</dbReference>
<gene>
    <name evidence="9" type="primary">CREBZF</name>
</gene>
<dbReference type="PANTHER" id="PTHR46542">
    <property type="entry name" value="X-BOX BINDING PROTEIN 1"/>
    <property type="match status" value="1"/>
</dbReference>
<keyword evidence="4" id="KW-0804">Transcription</keyword>
<protein>
    <recommendedName>
        <fullName evidence="6">X-box-binding protein 1</fullName>
    </recommendedName>
</protein>
<keyword evidence="1" id="KW-0832">Ubl conjugation</keyword>
<dbReference type="Ensembl" id="ENSLACT00000018765.1">
    <property type="protein sequence ID" value="ENSLACP00000018632.1"/>
    <property type="gene ID" value="ENSLACG00000016406.1"/>
</dbReference>
<dbReference type="HOGENOM" id="CLU_927362_0_0_1"/>
<dbReference type="Gene3D" id="1.20.5.170">
    <property type="match status" value="1"/>
</dbReference>
<reference evidence="10" key="1">
    <citation type="submission" date="2011-08" db="EMBL/GenBank/DDBJ databases">
        <title>The draft genome of Latimeria chalumnae.</title>
        <authorList>
            <person name="Di Palma F."/>
            <person name="Alfoldi J."/>
            <person name="Johnson J."/>
            <person name="Berlin A."/>
            <person name="Gnerre S."/>
            <person name="Jaffe D."/>
            <person name="MacCallum I."/>
            <person name="Young S."/>
            <person name="Walker B.J."/>
            <person name="Lander E."/>
            <person name="Lindblad-Toh K."/>
        </authorList>
    </citation>
    <scope>NUCLEOTIDE SEQUENCE [LARGE SCALE GENOMIC DNA]</scope>
    <source>
        <strain evidence="10">Wild caught</strain>
    </source>
</reference>
<dbReference type="PANTHER" id="PTHR46542:SF1">
    <property type="entry name" value="X-BOX BINDING PROTEIN 1"/>
    <property type="match status" value="1"/>
</dbReference>
<evidence type="ECO:0000256" key="1">
    <source>
        <dbReference type="ARBA" id="ARBA00022843"/>
    </source>
</evidence>
<dbReference type="GO" id="GO:0000977">
    <property type="term" value="F:RNA polymerase II transcription regulatory region sequence-specific DNA binding"/>
    <property type="evidence" value="ECO:0007669"/>
    <property type="project" value="TreeGrafter"/>
</dbReference>
<dbReference type="GeneID" id="102356481"/>